<dbReference type="InterPro" id="IPR028592">
    <property type="entry name" value="QTRTD1"/>
</dbReference>
<feature type="binding site" evidence="5">
    <location>
        <position position="397"/>
    </location>
    <ligand>
        <name>Zn(2+)</name>
        <dbReference type="ChEBI" id="CHEBI:29105"/>
    </ligand>
</feature>
<dbReference type="Gene3D" id="3.20.20.105">
    <property type="entry name" value="Queuine tRNA-ribosyltransferase-like"/>
    <property type="match status" value="1"/>
</dbReference>
<comment type="subunit">
    <text evidence="5">Heterodimer of a catalytic subunit and an accessory subunit.</text>
</comment>
<keyword evidence="2 5" id="KW-0819">tRNA processing</keyword>
<dbReference type="STRING" id="103827.A0A0N5D8K4"/>
<dbReference type="InterPro" id="IPR050852">
    <property type="entry name" value="Queuine_tRNA-ribosyltrfase"/>
</dbReference>
<keyword evidence="4 5" id="KW-0862">Zinc</keyword>
<gene>
    <name evidence="7" type="ORF">TCLT_LOCUS9429</name>
</gene>
<dbReference type="InterPro" id="IPR036511">
    <property type="entry name" value="TGT-like_sf"/>
</dbReference>
<dbReference type="Pfam" id="PF01702">
    <property type="entry name" value="TGT"/>
    <property type="match status" value="1"/>
</dbReference>
<dbReference type="GO" id="GO:0097193">
    <property type="term" value="P:intrinsic apoptotic signaling pathway"/>
    <property type="evidence" value="ECO:0007669"/>
    <property type="project" value="InterPro"/>
</dbReference>
<reference evidence="9" key="1">
    <citation type="submission" date="2017-02" db="UniProtKB">
        <authorList>
            <consortium name="WormBaseParasite"/>
        </authorList>
    </citation>
    <scope>IDENTIFICATION</scope>
</reference>
<evidence type="ECO:0000313" key="8">
    <source>
        <dbReference type="Proteomes" id="UP000276776"/>
    </source>
</evidence>
<evidence type="ECO:0000256" key="3">
    <source>
        <dbReference type="ARBA" id="ARBA00022723"/>
    </source>
</evidence>
<dbReference type="EMBL" id="UYYF01004796">
    <property type="protein sequence ID" value="VDN07060.1"/>
    <property type="molecule type" value="Genomic_DNA"/>
</dbReference>
<comment type="cofactor">
    <cofactor evidence="5">
        <name>Zn(2+)</name>
        <dbReference type="ChEBI" id="CHEBI:29105"/>
    </cofactor>
    <text evidence="5">Binds 1 zinc ion per subunit.</text>
</comment>
<dbReference type="NCBIfam" id="TIGR00449">
    <property type="entry name" value="tgt_general"/>
    <property type="match status" value="1"/>
</dbReference>
<feature type="binding site" evidence="5">
    <location>
        <position position="371"/>
    </location>
    <ligand>
        <name>Zn(2+)</name>
        <dbReference type="ChEBI" id="CHEBI:29105"/>
    </ligand>
</feature>
<dbReference type="PANTHER" id="PTHR46064">
    <property type="entry name" value="QUEUINE TRNA-RIBOSYLTRANSFERASE ACCESSORY SUBUNIT 2"/>
    <property type="match status" value="1"/>
</dbReference>
<keyword evidence="3 5" id="KW-0479">Metal-binding</keyword>
<dbReference type="GO" id="GO:0046872">
    <property type="term" value="F:metal ion binding"/>
    <property type="evidence" value="ECO:0007669"/>
    <property type="project" value="UniProtKB-KW"/>
</dbReference>
<evidence type="ECO:0000313" key="9">
    <source>
        <dbReference type="WBParaSite" id="TCLT_0000944001-mRNA-1"/>
    </source>
</evidence>
<dbReference type="InterPro" id="IPR018796">
    <property type="entry name" value="COA8"/>
</dbReference>
<feature type="binding site" evidence="5">
    <location>
        <position position="368"/>
    </location>
    <ligand>
        <name>Zn(2+)</name>
        <dbReference type="ChEBI" id="CHEBI:29105"/>
    </ligand>
</feature>
<evidence type="ECO:0000256" key="1">
    <source>
        <dbReference type="ARBA" id="ARBA00022490"/>
    </source>
</evidence>
<reference evidence="7 8" key="2">
    <citation type="submission" date="2018-11" db="EMBL/GenBank/DDBJ databases">
        <authorList>
            <consortium name="Pathogen Informatics"/>
        </authorList>
    </citation>
    <scope>NUCLEOTIDE SEQUENCE [LARGE SCALE GENOMIC DNA]</scope>
</reference>
<dbReference type="OrthoDB" id="27601at2759"/>
<dbReference type="HAMAP" id="MF_03043">
    <property type="entry name" value="QTRT2"/>
    <property type="match status" value="1"/>
</dbReference>
<evidence type="ECO:0000313" key="7">
    <source>
        <dbReference type="EMBL" id="VDN07060.1"/>
    </source>
</evidence>
<dbReference type="Pfam" id="PF10231">
    <property type="entry name" value="COA8"/>
    <property type="match status" value="1"/>
</dbReference>
<comment type="subcellular location">
    <subcellularLocation>
        <location evidence="5">Cytoplasm</location>
    </subcellularLocation>
</comment>
<dbReference type="InterPro" id="IPR002616">
    <property type="entry name" value="tRNA_ribo_trans-like"/>
</dbReference>
<evidence type="ECO:0000256" key="4">
    <source>
        <dbReference type="ARBA" id="ARBA00022833"/>
    </source>
</evidence>
<organism evidence="9">
    <name type="scientific">Thelazia callipaeda</name>
    <name type="common">Oriental eyeworm</name>
    <name type="synonym">Parasitic nematode</name>
    <dbReference type="NCBI Taxonomy" id="103827"/>
    <lineage>
        <taxon>Eukaryota</taxon>
        <taxon>Metazoa</taxon>
        <taxon>Ecdysozoa</taxon>
        <taxon>Nematoda</taxon>
        <taxon>Chromadorea</taxon>
        <taxon>Rhabditida</taxon>
        <taxon>Spirurina</taxon>
        <taxon>Spiruromorpha</taxon>
        <taxon>Thelazioidea</taxon>
        <taxon>Thelaziidae</taxon>
        <taxon>Thelazia</taxon>
    </lineage>
</organism>
<keyword evidence="8" id="KW-1185">Reference proteome</keyword>
<accession>A0A0N5D8K4</accession>
<dbReference type="Proteomes" id="UP000276776">
    <property type="component" value="Unassembled WGS sequence"/>
</dbReference>
<feature type="binding site" evidence="5">
    <location>
        <position position="366"/>
    </location>
    <ligand>
        <name>Zn(2+)</name>
        <dbReference type="ChEBI" id="CHEBI:29105"/>
    </ligand>
</feature>
<evidence type="ECO:0000256" key="5">
    <source>
        <dbReference type="HAMAP-Rule" id="MF_03043"/>
    </source>
</evidence>
<dbReference type="WBParaSite" id="TCLT_0000944001-mRNA-1">
    <property type="protein sequence ID" value="TCLT_0000944001-mRNA-1"/>
    <property type="gene ID" value="TCLT_0000944001"/>
</dbReference>
<dbReference type="AlphaFoldDB" id="A0A0N5D8K4"/>
<comment type="function">
    <text evidence="5">Non-catalytic subunit of the queuine tRNA-ribosyltransferase (TGT) that catalyzes the base-exchange of a guanine (G) residue with queuine (Q) at position 34 (anticodon wobble position) in tRNAs with GU(N) anticodons (tRNA-Asp, -Asn, -His and -Tyr), resulting in the hypermodified nucleoside queuosine (7-(((4,5-cis-dihydroxy-2-cyclopenten-1-yl)amino)methyl)-7-deazaguanosine).</text>
</comment>
<name>A0A0N5D8K4_THECL</name>
<dbReference type="OMA" id="PSHHERC"/>
<comment type="similarity">
    <text evidence="5">Belongs to the queuine tRNA-ribosyltransferase family. QTRT2 subfamily.</text>
</comment>
<protein>
    <recommendedName>
        <fullName evidence="5">Queuine tRNA-ribosyltransferase accessory subunit 2</fullName>
    </recommendedName>
    <alternativeName>
        <fullName evidence="5">Queuine tRNA-ribosyltransferase domain-containing protein 1</fullName>
    </alternativeName>
</protein>
<dbReference type="GO" id="GO:0005737">
    <property type="term" value="C:cytoplasm"/>
    <property type="evidence" value="ECO:0007669"/>
    <property type="project" value="UniProtKB-SubCell"/>
</dbReference>
<dbReference type="SUPFAM" id="SSF51713">
    <property type="entry name" value="tRNA-guanine transglycosylase"/>
    <property type="match status" value="1"/>
</dbReference>
<evidence type="ECO:0000259" key="6">
    <source>
        <dbReference type="Pfam" id="PF01702"/>
    </source>
</evidence>
<dbReference type="GO" id="GO:0008479">
    <property type="term" value="F:tRNA-guanosine(34) queuine transglycosylase activity"/>
    <property type="evidence" value="ECO:0007669"/>
    <property type="project" value="UniProtKB-UniRule"/>
</dbReference>
<evidence type="ECO:0000256" key="2">
    <source>
        <dbReference type="ARBA" id="ARBA00022694"/>
    </source>
</evidence>
<proteinExistence type="inferred from homology"/>
<dbReference type="GO" id="GO:0006400">
    <property type="term" value="P:tRNA modification"/>
    <property type="evidence" value="ECO:0007669"/>
    <property type="project" value="InterPro"/>
</dbReference>
<feature type="domain" description="tRNA-guanine(15) transglycosylase-like" evidence="6">
    <location>
        <begin position="277"/>
        <end position="417"/>
    </location>
</feature>
<dbReference type="PANTHER" id="PTHR46064:SF1">
    <property type="entry name" value="QUEUINE TRNA-RIBOSYLTRANSFERASE ACCESSORY SUBUNIT 2"/>
    <property type="match status" value="1"/>
</dbReference>
<keyword evidence="1 5" id="KW-0963">Cytoplasm</keyword>
<sequence>MVKFVLEYSNAHGRIGKILHWGNIEIQHNTPSCITYTRAGHIPHLTWDVATRYINHLQSPIYQLTLPSFFDSLPVIEKFGKGVAQFSSMPKSAPTHLTLTDPLMERNMKFNNGGNISIWTRGGRRDVNVNVVKKLLKFCHVSSYETLFDYATPEGCSTKRLEKAVERTINFSKELLSEDFNKNSVPLIALCGGHSRLHHERCASALGSNSEGCGFVLDVMQFAKRLRFFPKKSKSVAVLKAENTKENDDQVLPCADETSESIEAFNHVLVESEFNENAINNLLSGVWPHISSSHLRMVNGAFSPSEVVTLTRLGVDLFDSSYAIFLAEQGKAFVCDKNFPQEPSFSVLNFSDEVYAEDFAPVCETCDCYTCKYYSRSYLKHLINAKELFGLILLVIHNIQEYERMFALLRTYLSNDRCILSTSMYLRLRHLADESKEEQKYREAREALNEWSSQFWANHNALFERKRAEFVKQKKQKLGRLEHSSAVDMSEFYKDFLDRQYGKLTSFNREWYYRNISLFWPAFKVQMIRFRRSLRNVLRK</sequence>